<evidence type="ECO:0000313" key="4">
    <source>
        <dbReference type="Proteomes" id="UP000274082"/>
    </source>
</evidence>
<dbReference type="VEuPathDB" id="TriTrypDB:LdCL_220011100"/>
<dbReference type="VEuPathDB" id="TriTrypDB:LdBPK_220480.1"/>
<gene>
    <name evidence="3" type="ORF">LdCL_220011100</name>
</gene>
<keyword evidence="4" id="KW-1185">Reference proteome</keyword>
<dbReference type="PROSITE" id="PS50127">
    <property type="entry name" value="UBC_2"/>
    <property type="match status" value="1"/>
</dbReference>
<evidence type="ECO:0000259" key="2">
    <source>
        <dbReference type="PROSITE" id="PS50127"/>
    </source>
</evidence>
<dbReference type="VEuPathDB" id="TriTrypDB:LDHU3_22.0810"/>
<dbReference type="PANTHER" id="PTHR24067">
    <property type="entry name" value="UBIQUITIN-CONJUGATING ENZYME E2"/>
    <property type="match status" value="1"/>
</dbReference>
<evidence type="ECO:0000313" key="3">
    <source>
        <dbReference type="EMBL" id="AYU78754.1"/>
    </source>
</evidence>
<feature type="domain" description="UBC core" evidence="2">
    <location>
        <begin position="90"/>
        <end position="241"/>
    </location>
</feature>
<name>A0A3S7WX16_LEIDO</name>
<dbReference type="FunFam" id="3.10.110.10:FF:000090">
    <property type="entry name" value="Ubiquitin-conjugating enzyme E2-17 kDa"/>
    <property type="match status" value="1"/>
</dbReference>
<sequence length="260" mass="28237">MQAARLPTRIATGDGEDAPQPPPVHAPAPPAATDEQVTDQPQQAVGEATTPTDRAGFQPPSAEALAARQSRNSAGAEKMGGGQRLRDHTTAQRRLMQDYRTFQKHMAEGTSSNITALPVDGDFFHWHAVISGPCDTPWEGGLFKLDLIFGDDYPFSPPKVRFRTKDVFHPNVYADGNICMDTLKSSWQSSLNLEALLISIQSLLSDPNPLSAANGAAARLLTENRSAYDEKIRALVEESLEQSFSMDDDSDDAEVDEGDV</sequence>
<dbReference type="InterPro" id="IPR050113">
    <property type="entry name" value="Ub_conjugating_enzyme"/>
</dbReference>
<dbReference type="InterPro" id="IPR000608">
    <property type="entry name" value="UBC"/>
</dbReference>
<feature type="compositionally biased region" description="Acidic residues" evidence="1">
    <location>
        <begin position="246"/>
        <end position="260"/>
    </location>
</feature>
<dbReference type="Pfam" id="PF00179">
    <property type="entry name" value="UQ_con"/>
    <property type="match status" value="1"/>
</dbReference>
<organism evidence="3 4">
    <name type="scientific">Leishmania donovani</name>
    <dbReference type="NCBI Taxonomy" id="5661"/>
    <lineage>
        <taxon>Eukaryota</taxon>
        <taxon>Discoba</taxon>
        <taxon>Euglenozoa</taxon>
        <taxon>Kinetoplastea</taxon>
        <taxon>Metakinetoplastina</taxon>
        <taxon>Trypanosomatida</taxon>
        <taxon>Trypanosomatidae</taxon>
        <taxon>Leishmaniinae</taxon>
        <taxon>Leishmania</taxon>
    </lineage>
</organism>
<dbReference type="SUPFAM" id="SSF54495">
    <property type="entry name" value="UBC-like"/>
    <property type="match status" value="1"/>
</dbReference>
<dbReference type="Proteomes" id="UP000274082">
    <property type="component" value="Chromosome 22"/>
</dbReference>
<feature type="region of interest" description="Disordered" evidence="1">
    <location>
        <begin position="240"/>
        <end position="260"/>
    </location>
</feature>
<dbReference type="OrthoDB" id="9984419at2759"/>
<evidence type="ECO:0000256" key="1">
    <source>
        <dbReference type="SAM" id="MobiDB-lite"/>
    </source>
</evidence>
<dbReference type="InterPro" id="IPR016135">
    <property type="entry name" value="UBQ-conjugating_enzyme/RWD"/>
</dbReference>
<dbReference type="SMART" id="SM00212">
    <property type="entry name" value="UBCc"/>
    <property type="match status" value="1"/>
</dbReference>
<dbReference type="Gene3D" id="3.10.110.10">
    <property type="entry name" value="Ubiquitin Conjugating Enzyme"/>
    <property type="match status" value="1"/>
</dbReference>
<dbReference type="AlphaFoldDB" id="A0A3S7WX16"/>
<accession>A0A3S7WX16</accession>
<feature type="compositionally biased region" description="Pro residues" evidence="1">
    <location>
        <begin position="19"/>
        <end position="30"/>
    </location>
</feature>
<feature type="region of interest" description="Disordered" evidence="1">
    <location>
        <begin position="1"/>
        <end position="89"/>
    </location>
</feature>
<dbReference type="EMBL" id="CP029521">
    <property type="protein sequence ID" value="AYU78754.1"/>
    <property type="molecule type" value="Genomic_DNA"/>
</dbReference>
<protein>
    <submittedName>
        <fullName evidence="3">Ubiquitin-conjugating enzyme-like protein</fullName>
    </submittedName>
</protein>
<proteinExistence type="predicted"/>
<reference evidence="3 4" key="1">
    <citation type="journal article" date="2018" name="Sci. Rep.">
        <title>A complete Leishmania donovani reference genome identifies novel genetic variations associated with virulence.</title>
        <authorList>
            <person name="Lypaczewski P."/>
            <person name="Hoshizaki J."/>
            <person name="Zhang W.-W."/>
            <person name="McCall L.-I."/>
            <person name="Torcivia-Rodriguez J."/>
            <person name="Simonyan V."/>
            <person name="Kaur A."/>
            <person name="Dewar K."/>
            <person name="Matlashewski G."/>
        </authorList>
    </citation>
    <scope>NUCLEOTIDE SEQUENCE [LARGE SCALE GENOMIC DNA]</scope>
    <source>
        <strain evidence="3 4">LdCL</strain>
    </source>
</reference>